<keyword evidence="12 18" id="KW-0239">DNA-directed DNA polymerase</keyword>
<dbReference type="PANTHER" id="PTHR10133:SF27">
    <property type="entry name" value="DNA POLYMERASE NU"/>
    <property type="match status" value="1"/>
</dbReference>
<evidence type="ECO:0000256" key="8">
    <source>
        <dbReference type="ARBA" id="ARBA00022722"/>
    </source>
</evidence>
<protein>
    <recommendedName>
        <fullName evidence="4 17">DNA polymerase I</fullName>
        <ecNumber evidence="3 17">2.7.7.7</ecNumber>
    </recommendedName>
</protein>
<dbReference type="FunFam" id="1.20.1060.10:FF:000001">
    <property type="entry name" value="DNA polymerase I"/>
    <property type="match status" value="1"/>
</dbReference>
<evidence type="ECO:0000256" key="11">
    <source>
        <dbReference type="ARBA" id="ARBA00022839"/>
    </source>
</evidence>
<comment type="subunit">
    <text evidence="2">Single-chain monomer with multiple functions.</text>
</comment>
<dbReference type="InterPro" id="IPR002421">
    <property type="entry name" value="5-3_exonuclease"/>
</dbReference>
<keyword evidence="7 18" id="KW-0235">DNA replication</keyword>
<dbReference type="FunFam" id="1.10.150.20:FF:000002">
    <property type="entry name" value="DNA polymerase I"/>
    <property type="match status" value="1"/>
</dbReference>
<dbReference type="GO" id="GO:0003677">
    <property type="term" value="F:DNA binding"/>
    <property type="evidence" value="ECO:0007669"/>
    <property type="project" value="UniProtKB-UniRule"/>
</dbReference>
<dbReference type="InterPro" id="IPR018320">
    <property type="entry name" value="DNA_polymerase_1"/>
</dbReference>
<dbReference type="InterPro" id="IPR002298">
    <property type="entry name" value="DNA_polymerase_A"/>
</dbReference>
<comment type="catalytic activity">
    <reaction evidence="15 18">
        <text>DNA(n) + a 2'-deoxyribonucleoside 5'-triphosphate = DNA(n+1) + diphosphate</text>
        <dbReference type="Rhea" id="RHEA:22508"/>
        <dbReference type="Rhea" id="RHEA-COMP:17339"/>
        <dbReference type="Rhea" id="RHEA-COMP:17340"/>
        <dbReference type="ChEBI" id="CHEBI:33019"/>
        <dbReference type="ChEBI" id="CHEBI:61560"/>
        <dbReference type="ChEBI" id="CHEBI:173112"/>
        <dbReference type="EC" id="2.7.7.7"/>
    </reaction>
</comment>
<dbReference type="InterPro" id="IPR043502">
    <property type="entry name" value="DNA/RNA_pol_sf"/>
</dbReference>
<evidence type="ECO:0000256" key="17">
    <source>
        <dbReference type="NCBIfam" id="TIGR00593"/>
    </source>
</evidence>
<keyword evidence="13 18" id="KW-0238">DNA-binding</keyword>
<keyword evidence="14 18" id="KW-0234">DNA repair</keyword>
<dbReference type="InterPro" id="IPR036279">
    <property type="entry name" value="5-3_exonuclease_C_sf"/>
</dbReference>
<dbReference type="InterPro" id="IPR029060">
    <property type="entry name" value="PIN-like_dom_sf"/>
</dbReference>
<evidence type="ECO:0000313" key="22">
    <source>
        <dbReference type="EMBL" id="RBP58718.1"/>
    </source>
</evidence>
<dbReference type="SMART" id="SM00279">
    <property type="entry name" value="HhH2"/>
    <property type="match status" value="1"/>
</dbReference>
<dbReference type="Pfam" id="PF01612">
    <property type="entry name" value="DNA_pol_A_exo1"/>
    <property type="match status" value="1"/>
</dbReference>
<dbReference type="NCBIfam" id="NF004397">
    <property type="entry name" value="PRK05755.1"/>
    <property type="match status" value="1"/>
</dbReference>
<dbReference type="FunFam" id="1.10.150.20:FF:000003">
    <property type="entry name" value="DNA polymerase I"/>
    <property type="match status" value="1"/>
</dbReference>
<evidence type="ECO:0000256" key="6">
    <source>
        <dbReference type="ARBA" id="ARBA00022695"/>
    </source>
</evidence>
<dbReference type="InterPro" id="IPR019760">
    <property type="entry name" value="DNA-dir_DNA_pol_A_CS"/>
</dbReference>
<dbReference type="FunFam" id="3.30.420.10:FF:000026">
    <property type="entry name" value="DNA polymerase I"/>
    <property type="match status" value="1"/>
</dbReference>
<dbReference type="FunFam" id="3.40.50.1010:FF:000001">
    <property type="entry name" value="DNA polymerase I"/>
    <property type="match status" value="1"/>
</dbReference>
<evidence type="ECO:0000259" key="19">
    <source>
        <dbReference type="SMART" id="SM00474"/>
    </source>
</evidence>
<evidence type="ECO:0000256" key="1">
    <source>
        <dbReference type="ARBA" id="ARBA00007705"/>
    </source>
</evidence>
<dbReference type="RefSeq" id="WP_113868944.1">
    <property type="nucleotide sequence ID" value="NZ_AGJP01000001.1"/>
</dbReference>
<dbReference type="NCBIfam" id="TIGR00593">
    <property type="entry name" value="pola"/>
    <property type="match status" value="1"/>
</dbReference>
<dbReference type="OrthoDB" id="9806424at2"/>
<accession>A0A366HXZ4</accession>
<evidence type="ECO:0000256" key="2">
    <source>
        <dbReference type="ARBA" id="ARBA00011541"/>
    </source>
</evidence>
<comment type="function">
    <text evidence="16">In addition to polymerase activity, this DNA polymerase exhibits 3'-5' and 5'-3' exonuclease activity. It is able to utilize nicked circular duplex DNA as a template and can unwind the parental DNA strand from its template.</text>
</comment>
<dbReference type="SMART" id="SM00474">
    <property type="entry name" value="35EXOc"/>
    <property type="match status" value="1"/>
</dbReference>
<dbReference type="PRINTS" id="PR00868">
    <property type="entry name" value="DNAPOLI"/>
</dbReference>
<evidence type="ECO:0000259" key="21">
    <source>
        <dbReference type="SMART" id="SM00482"/>
    </source>
</evidence>
<dbReference type="SUPFAM" id="SSF56672">
    <property type="entry name" value="DNA/RNA polymerases"/>
    <property type="match status" value="1"/>
</dbReference>
<sequence length="927" mass="103585">MVQISENPFILVDGSSYLYRAYHAFPPLTNSAGEPTGAMYGVLNMLRSLLVQYRPSHVAVVFDAKGKTFRDELFENYKAHRPPMPDDLREQIEPLHQMVKAMGLPLLAVSGVEADDVIGTLALQAEKAGLSVLISTGDKDMAQLVTPNVTLINTMNNTILGPQEVCEKYGIPPELIIDFLALMGDSSDNIPGVPGIGEKTAQALLQGIGGLDRLYANLNKIAGLSFRGAKTMAPKLELNKEVAYLSYQLATIKTDVELELSCEQLTVNEPDIDELHRLFSRYEFKRWLVDIESGTWLQDKKGNTPASQAFKATEKRVDEAALVLSADGYVTILDEKTLLEWIERLKNAEVFAFDTETDGLDTLTANLIGLSFSVKTGEAAYLPLAHDYLDAPEQLDRTRVLALLKPLLEDEKCLKVGQNLKFDKGVMNRYDIELRGIAFDTMLESYVLDSVAGRHDMDSLAERHLQHKTITFEEIAGKGKNQLTFNQIALEQAGPYAAEDADVTLHLHQKLWAQLQQHPELRQVFQTIDMPLVPVLSRMERTGVLIDPGILSEHSKELTVRLAELETQAYELAGEEFNLSSTKQLQGILYEKQKLPILKKTPKGAPSTNEEVLAELALDYPLPKLILEYRGLAKLKSTYTDKLPLMINPATRRVHTSYHQAVTATGRLSSSDPNLQNIPVRNEEGRRIRQAFIAPKGYSIVAADYSQIELRIMAHLSGDKGLLKAFSDGLDIHRATASEVFGIALDKVTTEQRRSAKAINFGLIYGMSAFGLSRQLNIPRYESQKYMNLYFERYPGVQEYMERTRQQAAEQGYVSTLDGRRLYLPDIHSRNAMARKAAERAAINAPMQGTAADIIKKAMIAIDSWLQQDKPLVNMIMQVHDELVFEIHDGILEASQKKIRELMEGCMQLSVPLRVDIGTGMNWDEAH</sequence>
<evidence type="ECO:0000256" key="4">
    <source>
        <dbReference type="ARBA" id="ARBA00020311"/>
    </source>
</evidence>
<dbReference type="SUPFAM" id="SSF53098">
    <property type="entry name" value="Ribonuclease H-like"/>
    <property type="match status" value="1"/>
</dbReference>
<dbReference type="GO" id="GO:0008409">
    <property type="term" value="F:5'-3' exonuclease activity"/>
    <property type="evidence" value="ECO:0007669"/>
    <property type="project" value="UniProtKB-UniRule"/>
</dbReference>
<evidence type="ECO:0000256" key="16">
    <source>
        <dbReference type="ARBA" id="ARBA00060162"/>
    </source>
</evidence>
<dbReference type="CDD" id="cd06139">
    <property type="entry name" value="DNA_polA_I_Ecoli_like_exo"/>
    <property type="match status" value="1"/>
</dbReference>
<evidence type="ECO:0000256" key="3">
    <source>
        <dbReference type="ARBA" id="ARBA00012417"/>
    </source>
</evidence>
<reference evidence="22 23" key="1">
    <citation type="submission" date="2018-06" db="EMBL/GenBank/DDBJ databases">
        <title>Genomic Encyclopedia of Type Strains, Phase IV (KMG-IV): sequencing the most valuable type-strain genomes for metagenomic binning, comparative biology and taxonomic classification.</title>
        <authorList>
            <person name="Goeker M."/>
        </authorList>
    </citation>
    <scope>NUCLEOTIDE SEQUENCE [LARGE SCALE GENOMIC DNA]</scope>
    <source>
        <strain evidence="22 23">DSM 30166</strain>
    </source>
</reference>
<dbReference type="Gene3D" id="1.10.150.20">
    <property type="entry name" value="5' to 3' exonuclease, C-terminal subdomain"/>
    <property type="match status" value="2"/>
</dbReference>
<evidence type="ECO:0000256" key="7">
    <source>
        <dbReference type="ARBA" id="ARBA00022705"/>
    </source>
</evidence>
<dbReference type="Gene3D" id="3.30.70.370">
    <property type="match status" value="1"/>
</dbReference>
<evidence type="ECO:0000256" key="15">
    <source>
        <dbReference type="ARBA" id="ARBA00049244"/>
    </source>
</evidence>
<dbReference type="Proteomes" id="UP000253046">
    <property type="component" value="Unassembled WGS sequence"/>
</dbReference>
<dbReference type="Pfam" id="PF01367">
    <property type="entry name" value="5_3_exonuc"/>
    <property type="match status" value="1"/>
</dbReference>
<comment type="similarity">
    <text evidence="1 18">Belongs to the DNA polymerase type-A family.</text>
</comment>
<dbReference type="InterPro" id="IPR001098">
    <property type="entry name" value="DNA-dir_DNA_pol_A_palm_dom"/>
</dbReference>
<keyword evidence="5 18" id="KW-0808">Transferase</keyword>
<evidence type="ECO:0000256" key="13">
    <source>
        <dbReference type="ARBA" id="ARBA00023125"/>
    </source>
</evidence>
<dbReference type="Pfam" id="PF00476">
    <property type="entry name" value="DNA_pol_A"/>
    <property type="match status" value="1"/>
</dbReference>
<dbReference type="GO" id="GO:0008408">
    <property type="term" value="F:3'-5' exonuclease activity"/>
    <property type="evidence" value="ECO:0007669"/>
    <property type="project" value="UniProtKB-UniRule"/>
</dbReference>
<proteinExistence type="inferred from homology"/>
<evidence type="ECO:0000256" key="10">
    <source>
        <dbReference type="ARBA" id="ARBA00022801"/>
    </source>
</evidence>
<dbReference type="InterPro" id="IPR020046">
    <property type="entry name" value="5-3_exonucl_a-hlix_arch_N"/>
</dbReference>
<dbReference type="InterPro" id="IPR036397">
    <property type="entry name" value="RNaseH_sf"/>
</dbReference>
<keyword evidence="9 18" id="KW-0227">DNA damage</keyword>
<dbReference type="InterPro" id="IPR002562">
    <property type="entry name" value="3'-5'_exonuclease_dom"/>
</dbReference>
<dbReference type="SMART" id="SM00482">
    <property type="entry name" value="POLAc"/>
    <property type="match status" value="1"/>
</dbReference>
<dbReference type="CDD" id="cd09859">
    <property type="entry name" value="PIN_53EXO"/>
    <property type="match status" value="1"/>
</dbReference>
<dbReference type="CDD" id="cd09898">
    <property type="entry name" value="H3TH_53EXO"/>
    <property type="match status" value="1"/>
</dbReference>
<feature type="domain" description="DNA-directed DNA polymerase family A palm" evidence="21">
    <location>
        <begin position="685"/>
        <end position="891"/>
    </location>
</feature>
<dbReference type="CDD" id="cd08637">
    <property type="entry name" value="DNA_pol_A_pol_I_C"/>
    <property type="match status" value="1"/>
</dbReference>
<dbReference type="InterPro" id="IPR020045">
    <property type="entry name" value="DNA_polI_H3TH"/>
</dbReference>
<dbReference type="GO" id="GO:0006261">
    <property type="term" value="P:DNA-templated DNA replication"/>
    <property type="evidence" value="ECO:0007669"/>
    <property type="project" value="UniProtKB-UniRule"/>
</dbReference>
<name>A0A366HXZ4_9GAMM</name>
<keyword evidence="10 18" id="KW-0378">Hydrolase</keyword>
<feature type="domain" description="5'-3' exonuclease" evidence="20">
    <location>
        <begin position="7"/>
        <end position="268"/>
    </location>
</feature>
<gene>
    <name evidence="18" type="primary">polA</name>
    <name evidence="22" type="ORF">DES54_14721</name>
</gene>
<evidence type="ECO:0000256" key="12">
    <source>
        <dbReference type="ARBA" id="ARBA00022932"/>
    </source>
</evidence>
<evidence type="ECO:0000256" key="18">
    <source>
        <dbReference type="RuleBase" id="RU004460"/>
    </source>
</evidence>
<dbReference type="Gene3D" id="3.30.420.10">
    <property type="entry name" value="Ribonuclease H-like superfamily/Ribonuclease H"/>
    <property type="match status" value="1"/>
</dbReference>
<evidence type="ECO:0000256" key="14">
    <source>
        <dbReference type="ARBA" id="ARBA00023204"/>
    </source>
</evidence>
<organism evidence="22 23">
    <name type="scientific">Brenneria salicis ATCC 15712 = DSM 30166</name>
    <dbReference type="NCBI Taxonomy" id="714314"/>
    <lineage>
        <taxon>Bacteria</taxon>
        <taxon>Pseudomonadati</taxon>
        <taxon>Pseudomonadota</taxon>
        <taxon>Gammaproteobacteria</taxon>
        <taxon>Enterobacterales</taxon>
        <taxon>Pectobacteriaceae</taxon>
        <taxon>Brenneria</taxon>
    </lineage>
</organism>
<dbReference type="EC" id="2.7.7.7" evidence="3 17"/>
<evidence type="ECO:0000256" key="5">
    <source>
        <dbReference type="ARBA" id="ARBA00022679"/>
    </source>
</evidence>
<dbReference type="EMBL" id="QNRY01000047">
    <property type="protein sequence ID" value="RBP58718.1"/>
    <property type="molecule type" value="Genomic_DNA"/>
</dbReference>
<comment type="caution">
    <text evidence="22">The sequence shown here is derived from an EMBL/GenBank/DDBJ whole genome shotgun (WGS) entry which is preliminary data.</text>
</comment>
<keyword evidence="8" id="KW-0540">Nuclease</keyword>
<dbReference type="InterPro" id="IPR008918">
    <property type="entry name" value="HhH2"/>
</dbReference>
<dbReference type="SMART" id="SM00475">
    <property type="entry name" value="53EXOc"/>
    <property type="match status" value="1"/>
</dbReference>
<dbReference type="SUPFAM" id="SSF88723">
    <property type="entry name" value="PIN domain-like"/>
    <property type="match status" value="1"/>
</dbReference>
<keyword evidence="23" id="KW-1185">Reference proteome</keyword>
<dbReference type="GO" id="GO:0006302">
    <property type="term" value="P:double-strand break repair"/>
    <property type="evidence" value="ECO:0007669"/>
    <property type="project" value="TreeGrafter"/>
</dbReference>
<evidence type="ECO:0000313" key="23">
    <source>
        <dbReference type="Proteomes" id="UP000253046"/>
    </source>
</evidence>
<dbReference type="GO" id="GO:0003887">
    <property type="term" value="F:DNA-directed DNA polymerase activity"/>
    <property type="evidence" value="ECO:0007669"/>
    <property type="project" value="UniProtKB-UniRule"/>
</dbReference>
<dbReference type="Gene3D" id="3.40.50.1010">
    <property type="entry name" value="5'-nuclease"/>
    <property type="match status" value="1"/>
</dbReference>
<evidence type="ECO:0000256" key="9">
    <source>
        <dbReference type="ARBA" id="ARBA00022763"/>
    </source>
</evidence>
<dbReference type="SUPFAM" id="SSF47807">
    <property type="entry name" value="5' to 3' exonuclease, C-terminal subdomain"/>
    <property type="match status" value="1"/>
</dbReference>
<dbReference type="Pfam" id="PF02739">
    <property type="entry name" value="5_3_exonuc_N"/>
    <property type="match status" value="1"/>
</dbReference>
<dbReference type="AlphaFoldDB" id="A0A366HXZ4"/>
<keyword evidence="11 18" id="KW-0269">Exonuclease</keyword>
<keyword evidence="6 18" id="KW-0548">Nucleotidyltransferase</keyword>
<dbReference type="InterPro" id="IPR012337">
    <property type="entry name" value="RNaseH-like_sf"/>
</dbReference>
<dbReference type="PROSITE" id="PS00447">
    <property type="entry name" value="DNA_POLYMERASE_A"/>
    <property type="match status" value="1"/>
</dbReference>
<dbReference type="PANTHER" id="PTHR10133">
    <property type="entry name" value="DNA POLYMERASE I"/>
    <property type="match status" value="1"/>
</dbReference>
<feature type="domain" description="3'-5' exonuclease" evidence="19">
    <location>
        <begin position="329"/>
        <end position="516"/>
    </location>
</feature>
<dbReference type="Gene3D" id="1.20.1060.10">
    <property type="entry name" value="Taq DNA Polymerase, Chain T, domain 4"/>
    <property type="match status" value="1"/>
</dbReference>
<evidence type="ECO:0000259" key="20">
    <source>
        <dbReference type="SMART" id="SM00475"/>
    </source>
</evidence>